<dbReference type="EMBL" id="FORY01000010">
    <property type="protein sequence ID" value="SFJ79367.1"/>
    <property type="molecule type" value="Genomic_DNA"/>
</dbReference>
<keyword evidence="2" id="KW-1185">Reference proteome</keyword>
<protein>
    <submittedName>
        <fullName evidence="1">Uncharacterized protein</fullName>
    </submittedName>
</protein>
<organism evidence="1 2">
    <name type="scientific">Celeribacter halophilus</name>
    <dbReference type="NCBI Taxonomy" id="576117"/>
    <lineage>
        <taxon>Bacteria</taxon>
        <taxon>Pseudomonadati</taxon>
        <taxon>Pseudomonadota</taxon>
        <taxon>Alphaproteobacteria</taxon>
        <taxon>Rhodobacterales</taxon>
        <taxon>Roseobacteraceae</taxon>
        <taxon>Celeribacter</taxon>
    </lineage>
</organism>
<proteinExistence type="predicted"/>
<accession>A0A1I3UC54</accession>
<gene>
    <name evidence="1" type="ORF">SAMN04488138_110123</name>
</gene>
<sequence>MNKDQRVIQRKLRKQRYTEEIDHVAKTCRYFVIGHANFHRWGKAYSNRGEAGLINSQPIPKWLANRTPPEARKRCFTFVVNSISDQCGSLGIWSAITASNCLTQPFRAFGIGWAASNIPTPWKSRGLGLIATLCLASGFGAVGY</sequence>
<dbReference type="AlphaFoldDB" id="A0A1I3UC54"/>
<dbReference type="Proteomes" id="UP000183299">
    <property type="component" value="Unassembled WGS sequence"/>
</dbReference>
<name>A0A1I3UC54_9RHOB</name>
<evidence type="ECO:0000313" key="2">
    <source>
        <dbReference type="Proteomes" id="UP000183299"/>
    </source>
</evidence>
<evidence type="ECO:0000313" key="1">
    <source>
        <dbReference type="EMBL" id="SFJ79367.1"/>
    </source>
</evidence>
<reference evidence="1 2" key="1">
    <citation type="submission" date="2016-10" db="EMBL/GenBank/DDBJ databases">
        <authorList>
            <person name="de Groot N.N."/>
        </authorList>
    </citation>
    <scope>NUCLEOTIDE SEQUENCE [LARGE SCALE GENOMIC DNA]</scope>
    <source>
        <strain evidence="1 2">CGMCC 1.8891</strain>
    </source>
</reference>